<evidence type="ECO:0000256" key="4">
    <source>
        <dbReference type="RuleBase" id="RU362068"/>
    </source>
</evidence>
<feature type="domain" description="Ketopantoate reductase C-terminal" evidence="6">
    <location>
        <begin position="179"/>
        <end position="296"/>
    </location>
</feature>
<evidence type="ECO:0000256" key="1">
    <source>
        <dbReference type="ARBA" id="ARBA00007870"/>
    </source>
</evidence>
<evidence type="ECO:0000313" key="7">
    <source>
        <dbReference type="EMBL" id="SEC48311.1"/>
    </source>
</evidence>
<dbReference type="AlphaFoldDB" id="A0A1H4SWR6"/>
<dbReference type="PANTHER" id="PTHR21708:SF26">
    <property type="entry name" value="2-DEHYDROPANTOATE 2-REDUCTASE"/>
    <property type="match status" value="1"/>
</dbReference>
<proteinExistence type="inferred from homology"/>
<evidence type="ECO:0000256" key="3">
    <source>
        <dbReference type="ARBA" id="ARBA00023002"/>
    </source>
</evidence>
<comment type="function">
    <text evidence="4">Catalyzes the NADPH-dependent reduction of ketopantoate into pantoic acid.</text>
</comment>
<name>A0A1H4SWR6_9ACTN</name>
<keyword evidence="4" id="KW-0566">Pantothenate biosynthesis</keyword>
<comment type="similarity">
    <text evidence="1 4">Belongs to the ketopantoate reductase family.</text>
</comment>
<dbReference type="PANTHER" id="PTHR21708">
    <property type="entry name" value="PROBABLE 2-DEHYDROPANTOATE 2-REDUCTASE"/>
    <property type="match status" value="1"/>
</dbReference>
<gene>
    <name evidence="7" type="ORF">SAMN04489844_2380</name>
</gene>
<comment type="pathway">
    <text evidence="4">Cofactor biosynthesis; (R)-pantothenate biosynthesis; (R)-pantoate from 3-methyl-2-oxobutanoate: step 2/2.</text>
</comment>
<keyword evidence="8" id="KW-1185">Reference proteome</keyword>
<dbReference type="InterPro" id="IPR013332">
    <property type="entry name" value="KPR_N"/>
</dbReference>
<evidence type="ECO:0000256" key="2">
    <source>
        <dbReference type="ARBA" id="ARBA00022857"/>
    </source>
</evidence>
<evidence type="ECO:0000259" key="5">
    <source>
        <dbReference type="Pfam" id="PF02558"/>
    </source>
</evidence>
<dbReference type="SUPFAM" id="SSF51735">
    <property type="entry name" value="NAD(P)-binding Rossmann-fold domains"/>
    <property type="match status" value="1"/>
</dbReference>
<dbReference type="NCBIfam" id="TIGR00745">
    <property type="entry name" value="apbA_panE"/>
    <property type="match status" value="1"/>
</dbReference>
<dbReference type="InterPro" id="IPR008927">
    <property type="entry name" value="6-PGluconate_DH-like_C_sf"/>
</dbReference>
<dbReference type="InterPro" id="IPR013328">
    <property type="entry name" value="6PGD_dom2"/>
</dbReference>
<dbReference type="GO" id="GO:0005737">
    <property type="term" value="C:cytoplasm"/>
    <property type="evidence" value="ECO:0007669"/>
    <property type="project" value="TreeGrafter"/>
</dbReference>
<dbReference type="OrthoDB" id="9796561at2"/>
<dbReference type="Gene3D" id="1.10.1040.10">
    <property type="entry name" value="N-(1-d-carboxylethyl)-l-norvaline Dehydrogenase, domain 2"/>
    <property type="match status" value="1"/>
</dbReference>
<dbReference type="SUPFAM" id="SSF48179">
    <property type="entry name" value="6-phosphogluconate dehydrogenase C-terminal domain-like"/>
    <property type="match status" value="1"/>
</dbReference>
<dbReference type="Pfam" id="PF08546">
    <property type="entry name" value="ApbA_C"/>
    <property type="match status" value="1"/>
</dbReference>
<feature type="domain" description="Ketopantoate reductase N-terminal" evidence="5">
    <location>
        <begin position="4"/>
        <end position="139"/>
    </location>
</feature>
<dbReference type="InterPro" id="IPR013752">
    <property type="entry name" value="KPA_reductase"/>
</dbReference>
<dbReference type="InterPro" id="IPR036291">
    <property type="entry name" value="NAD(P)-bd_dom_sf"/>
</dbReference>
<dbReference type="STRING" id="402596.SAMN04489844_2380"/>
<dbReference type="UniPathway" id="UPA00028">
    <property type="reaction ID" value="UER00004"/>
</dbReference>
<evidence type="ECO:0000313" key="8">
    <source>
        <dbReference type="Proteomes" id="UP000198742"/>
    </source>
</evidence>
<sequence length="317" mass="33364">MRYVVIGAGAVGGVIGARLSLAGVDVTLVARGPHLEAIRTDGLVVESAAGREVARVEAVGSPADVTWADDHVVLLCVKGQQTVAALEDLATSAPPGTPVVSVQNGVANERELLRRFERTYGITVMQPCAHLEPGVVVQQCHPIPGLLDIGRYPTGVDDVCTAVSDDLQRAGFESVPRPDIMAWKHRKLVLNLGNAVQACFEPSPAADELQDRVRAEGEAVLAAAGIPVVSTEEDAVRRGDKLRGRQRADAFGSTWQSLTRGTGDVETDLLNGEIVLLGRLHGVPVPANAALQRISNAAARDGVRPRSLDAAEVLASL</sequence>
<dbReference type="GO" id="GO:0008677">
    <property type="term" value="F:2-dehydropantoate 2-reductase activity"/>
    <property type="evidence" value="ECO:0007669"/>
    <property type="project" value="UniProtKB-EC"/>
</dbReference>
<dbReference type="Pfam" id="PF02558">
    <property type="entry name" value="ApbA"/>
    <property type="match status" value="1"/>
</dbReference>
<reference evidence="8" key="1">
    <citation type="submission" date="2016-10" db="EMBL/GenBank/DDBJ databases">
        <authorList>
            <person name="Varghese N."/>
            <person name="Submissions S."/>
        </authorList>
    </citation>
    <scope>NUCLEOTIDE SEQUENCE [LARGE SCALE GENOMIC DNA]</scope>
    <source>
        <strain evidence="8">DSM 22017</strain>
    </source>
</reference>
<dbReference type="Gene3D" id="3.40.50.720">
    <property type="entry name" value="NAD(P)-binding Rossmann-like Domain"/>
    <property type="match status" value="1"/>
</dbReference>
<keyword evidence="2 4" id="KW-0521">NADP</keyword>
<dbReference type="EC" id="1.1.1.169" evidence="4"/>
<dbReference type="EMBL" id="FNRT01000002">
    <property type="protein sequence ID" value="SEC48311.1"/>
    <property type="molecule type" value="Genomic_DNA"/>
</dbReference>
<organism evidence="7 8">
    <name type="scientific">Nocardioides exalbidus</name>
    <dbReference type="NCBI Taxonomy" id="402596"/>
    <lineage>
        <taxon>Bacteria</taxon>
        <taxon>Bacillati</taxon>
        <taxon>Actinomycetota</taxon>
        <taxon>Actinomycetes</taxon>
        <taxon>Propionibacteriales</taxon>
        <taxon>Nocardioidaceae</taxon>
        <taxon>Nocardioides</taxon>
    </lineage>
</organism>
<keyword evidence="3 4" id="KW-0560">Oxidoreductase</keyword>
<comment type="catalytic activity">
    <reaction evidence="4">
        <text>(R)-pantoate + NADP(+) = 2-dehydropantoate + NADPH + H(+)</text>
        <dbReference type="Rhea" id="RHEA:16233"/>
        <dbReference type="ChEBI" id="CHEBI:11561"/>
        <dbReference type="ChEBI" id="CHEBI:15378"/>
        <dbReference type="ChEBI" id="CHEBI:15980"/>
        <dbReference type="ChEBI" id="CHEBI:57783"/>
        <dbReference type="ChEBI" id="CHEBI:58349"/>
        <dbReference type="EC" id="1.1.1.169"/>
    </reaction>
</comment>
<dbReference type="Proteomes" id="UP000198742">
    <property type="component" value="Unassembled WGS sequence"/>
</dbReference>
<dbReference type="InterPro" id="IPR051402">
    <property type="entry name" value="KPR-Related"/>
</dbReference>
<evidence type="ECO:0000259" key="6">
    <source>
        <dbReference type="Pfam" id="PF08546"/>
    </source>
</evidence>
<dbReference type="InterPro" id="IPR003710">
    <property type="entry name" value="ApbA"/>
</dbReference>
<accession>A0A1H4SWR6</accession>
<dbReference type="GO" id="GO:0015940">
    <property type="term" value="P:pantothenate biosynthetic process"/>
    <property type="evidence" value="ECO:0007669"/>
    <property type="project" value="UniProtKB-UniPathway"/>
</dbReference>
<dbReference type="RefSeq" id="WP_090969292.1">
    <property type="nucleotide sequence ID" value="NZ_FNRT01000002.1"/>
</dbReference>
<protein>
    <recommendedName>
        <fullName evidence="4">2-dehydropantoate 2-reductase</fullName>
        <ecNumber evidence="4">1.1.1.169</ecNumber>
    </recommendedName>
    <alternativeName>
        <fullName evidence="4">Ketopantoate reductase</fullName>
    </alternativeName>
</protein>